<name>S3CTF2_GLAL2</name>
<evidence type="ECO:0000313" key="3">
    <source>
        <dbReference type="Proteomes" id="UP000016922"/>
    </source>
</evidence>
<accession>S3CTF2</accession>
<evidence type="ECO:0000256" key="1">
    <source>
        <dbReference type="SAM" id="SignalP"/>
    </source>
</evidence>
<proteinExistence type="predicted"/>
<dbReference type="OrthoDB" id="10298178at2759"/>
<feature type="chain" id="PRO_5004518912" evidence="1">
    <location>
        <begin position="18"/>
        <end position="209"/>
    </location>
</feature>
<dbReference type="HOGENOM" id="CLU_114199_0_0_1"/>
<keyword evidence="1" id="KW-0732">Signal</keyword>
<dbReference type="RefSeq" id="XP_008083044.1">
    <property type="nucleotide sequence ID" value="XM_008084853.1"/>
</dbReference>
<dbReference type="KEGG" id="glz:GLAREA_00093"/>
<evidence type="ECO:0000313" key="2">
    <source>
        <dbReference type="EMBL" id="EPE28935.1"/>
    </source>
</evidence>
<dbReference type="Proteomes" id="UP000016922">
    <property type="component" value="Unassembled WGS sequence"/>
</dbReference>
<organism evidence="2 3">
    <name type="scientific">Glarea lozoyensis (strain ATCC 20868 / MF5171)</name>
    <dbReference type="NCBI Taxonomy" id="1116229"/>
    <lineage>
        <taxon>Eukaryota</taxon>
        <taxon>Fungi</taxon>
        <taxon>Dikarya</taxon>
        <taxon>Ascomycota</taxon>
        <taxon>Pezizomycotina</taxon>
        <taxon>Leotiomycetes</taxon>
        <taxon>Helotiales</taxon>
        <taxon>Helotiaceae</taxon>
        <taxon>Glarea</taxon>
    </lineage>
</organism>
<gene>
    <name evidence="2" type="ORF">GLAREA_00093</name>
</gene>
<feature type="signal peptide" evidence="1">
    <location>
        <begin position="1"/>
        <end position="17"/>
    </location>
</feature>
<keyword evidence="3" id="KW-1185">Reference proteome</keyword>
<dbReference type="AlphaFoldDB" id="S3CTF2"/>
<dbReference type="EMBL" id="KE145367">
    <property type="protein sequence ID" value="EPE28935.1"/>
    <property type="molecule type" value="Genomic_DNA"/>
</dbReference>
<reference evidence="2 3" key="1">
    <citation type="journal article" date="2013" name="BMC Genomics">
        <title>Genomics-driven discovery of the pneumocandin biosynthetic gene cluster in the fungus Glarea lozoyensis.</title>
        <authorList>
            <person name="Chen L."/>
            <person name="Yue Q."/>
            <person name="Zhang X."/>
            <person name="Xiang M."/>
            <person name="Wang C."/>
            <person name="Li S."/>
            <person name="Che Y."/>
            <person name="Ortiz-Lopez F.J."/>
            <person name="Bills G.F."/>
            <person name="Liu X."/>
            <person name="An Z."/>
        </authorList>
    </citation>
    <scope>NUCLEOTIDE SEQUENCE [LARGE SCALE GENOMIC DNA]</scope>
    <source>
        <strain evidence="3">ATCC 20868 / MF5171</strain>
    </source>
</reference>
<protein>
    <submittedName>
        <fullName evidence="2">Uncharacterized protein</fullName>
    </submittedName>
</protein>
<dbReference type="GeneID" id="19459153"/>
<sequence length="209" mass="22283">MRLSYGIIFLSIGLVFAKSRSVTRQSTVDTQSTIDTIKEVTNQMVKMSGFISTIVSSENATAELDQVFAEAQTLSGDLLAQKNILSLAADPSAGTKVFDHNSEATAGLKVVLSIIEQELQTVARNVDSVTVQFPILTGQWNITEVPDVICLVQDAIEKQGIPGGDVELFTLHSETFAVSAKGPNSNGIPLLQSHVTITVGNNVPAPTKI</sequence>